<accession>M6UPP3</accession>
<feature type="transmembrane region" description="Helical" evidence="1">
    <location>
        <begin position="63"/>
        <end position="88"/>
    </location>
</feature>
<evidence type="ECO:0000313" key="2">
    <source>
        <dbReference type="EMBL" id="EMO46535.1"/>
    </source>
</evidence>
<protein>
    <recommendedName>
        <fullName evidence="4">Phage holin family protein</fullName>
    </recommendedName>
</protein>
<dbReference type="InterPro" id="IPR058179">
    <property type="entry name" value="LBF_4227-like"/>
</dbReference>
<feature type="transmembrane region" description="Helical" evidence="1">
    <location>
        <begin position="100"/>
        <end position="123"/>
    </location>
</feature>
<evidence type="ECO:0000256" key="1">
    <source>
        <dbReference type="SAM" id="Phobius"/>
    </source>
</evidence>
<dbReference type="NCBIfam" id="NF047761">
    <property type="entry name" value="LBF_4227_fam"/>
    <property type="match status" value="1"/>
</dbReference>
<name>M6UPP3_9LEPT</name>
<keyword evidence="1" id="KW-0472">Membrane</keyword>
<gene>
    <name evidence="2" type="ORF">LEP1GSC187_2267</name>
</gene>
<dbReference type="Proteomes" id="UP000012160">
    <property type="component" value="Unassembled WGS sequence"/>
</dbReference>
<evidence type="ECO:0008006" key="4">
    <source>
        <dbReference type="Google" id="ProtNLM"/>
    </source>
</evidence>
<comment type="caution">
    <text evidence="2">The sequence shown here is derived from an EMBL/GenBank/DDBJ whole genome shotgun (WGS) entry which is preliminary data.</text>
</comment>
<reference evidence="2 3" key="1">
    <citation type="submission" date="2013-01" db="EMBL/GenBank/DDBJ databases">
        <authorList>
            <person name="Harkins D.M."/>
            <person name="Durkin A.S."/>
            <person name="Brinkac L.M."/>
            <person name="Haft D.H."/>
            <person name="Selengut J.D."/>
            <person name="Sanka R."/>
            <person name="DePew J."/>
            <person name="Purushe J."/>
            <person name="Matthias M.A."/>
            <person name="Vinetz J.M."/>
            <person name="Sutton G.G."/>
            <person name="Nierman W.C."/>
            <person name="Fouts D.E."/>
        </authorList>
    </citation>
    <scope>NUCLEOTIDE SEQUENCE [LARGE SCALE GENOMIC DNA]</scope>
    <source>
        <strain evidence="2 3">ZUN179</strain>
    </source>
</reference>
<sequence>MAKKRKSDSTKESYNDEYTKRGNDLKSHFLALVDSILEYFQTLLLYGQKFLTKRLQAGIQAYIFLKIGLFFFAFGSVGFLGAFFVFLYKISGGDLLLSSLGVGGISFFLSAFFLWLAVSFLKIKDRSWKNFRT</sequence>
<evidence type="ECO:0000313" key="3">
    <source>
        <dbReference type="Proteomes" id="UP000012160"/>
    </source>
</evidence>
<proteinExistence type="predicted"/>
<keyword evidence="1" id="KW-1133">Transmembrane helix</keyword>
<keyword evidence="1" id="KW-0812">Transmembrane</keyword>
<dbReference type="EMBL" id="AHOQ02000016">
    <property type="protein sequence ID" value="EMO46535.1"/>
    <property type="molecule type" value="Genomic_DNA"/>
</dbReference>
<dbReference type="AlphaFoldDB" id="M6UPP3"/>
<dbReference type="RefSeq" id="WP_004485577.1">
    <property type="nucleotide sequence ID" value="NZ_AHOQ02000016.1"/>
</dbReference>
<organism evidence="2 3">
    <name type="scientific">Leptospira santarosai str. ZUN179</name>
    <dbReference type="NCBI Taxonomy" id="1049985"/>
    <lineage>
        <taxon>Bacteria</taxon>
        <taxon>Pseudomonadati</taxon>
        <taxon>Spirochaetota</taxon>
        <taxon>Spirochaetia</taxon>
        <taxon>Leptospirales</taxon>
        <taxon>Leptospiraceae</taxon>
        <taxon>Leptospira</taxon>
    </lineage>
</organism>